<protein>
    <submittedName>
        <fullName evidence="1">3'-5' DNA helicase</fullName>
    </submittedName>
</protein>
<name>A0ACC3DK74_9PEZI</name>
<proteinExistence type="predicted"/>
<evidence type="ECO:0000313" key="2">
    <source>
        <dbReference type="Proteomes" id="UP001186974"/>
    </source>
</evidence>
<dbReference type="Proteomes" id="UP001186974">
    <property type="component" value="Unassembled WGS sequence"/>
</dbReference>
<keyword evidence="1" id="KW-0347">Helicase</keyword>
<accession>A0ACC3DK74</accession>
<keyword evidence="2" id="KW-1185">Reference proteome</keyword>
<keyword evidence="1" id="KW-0067">ATP-binding</keyword>
<comment type="caution">
    <text evidence="1">The sequence shown here is derived from an EMBL/GenBank/DDBJ whole genome shotgun (WGS) entry which is preliminary data.</text>
</comment>
<reference evidence="1" key="1">
    <citation type="submission" date="2024-09" db="EMBL/GenBank/DDBJ databases">
        <title>Black Yeasts Isolated from many extreme environments.</title>
        <authorList>
            <person name="Coleine C."/>
            <person name="Stajich J.E."/>
            <person name="Selbmann L."/>
        </authorList>
    </citation>
    <scope>NUCLEOTIDE SEQUENCE</scope>
    <source>
        <strain evidence="1">CCFEE 5737</strain>
    </source>
</reference>
<dbReference type="EMBL" id="JAWDJW010003434">
    <property type="protein sequence ID" value="KAK3076888.1"/>
    <property type="molecule type" value="Genomic_DNA"/>
</dbReference>
<keyword evidence="1" id="KW-0547">Nucleotide-binding</keyword>
<evidence type="ECO:0000313" key="1">
    <source>
        <dbReference type="EMBL" id="KAK3076888.1"/>
    </source>
</evidence>
<organism evidence="1 2">
    <name type="scientific">Coniosporium uncinatum</name>
    <dbReference type="NCBI Taxonomy" id="93489"/>
    <lineage>
        <taxon>Eukaryota</taxon>
        <taxon>Fungi</taxon>
        <taxon>Dikarya</taxon>
        <taxon>Ascomycota</taxon>
        <taxon>Pezizomycotina</taxon>
        <taxon>Dothideomycetes</taxon>
        <taxon>Dothideomycetes incertae sedis</taxon>
        <taxon>Coniosporium</taxon>
    </lineage>
</organism>
<feature type="non-terminal residue" evidence="1">
    <location>
        <position position="474"/>
    </location>
</feature>
<gene>
    <name evidence="1" type="primary">MPH1</name>
    <name evidence="1" type="ORF">LTS18_011729</name>
</gene>
<keyword evidence="1" id="KW-0378">Hydrolase</keyword>
<sequence length="474" mass="53632">MLNWFRWTKDAQILFVAPTKPLVAQQVDACFNTVGIPRSETSMLTGGVRPALRAEEYAQKRLFFMTPQTLIHDLKSGICDPKKIVLLVVDEAHRATGAYAYVEVVKFIRRFNESFRVLALTATPGSDVEAVQQVIDGLDISRVEIRTEQSLDISRYVHTRNIEKEVFDYSEEQVMIMDLFSKAVQPVLTILNSQNAYWVKDPCNLTPFGLTKARQQWMATAGRQANPGLKGMVNAIFTVLASLAHSIELLKFHGLTPFYQGMQSFRQGLFEGGKSKYGKQINENENFEKMMVRLKGWITNPDFIGHPKLSYLQTVILNHFMDAGEGRNINGESPASTRIMVFTNYRDSAEEIVRILRRNEPMVRPHVFVGQAASKNSAGMDQAKQLEITHKFKTGVYNTLVATSIGEEGLDIGEIDLAICYDSKASPIRMLQRMGRTGRKRAGNIVLLQMRGKEVDDFEKAKDNYERMQEMIAK</sequence>